<dbReference type="RefSeq" id="WP_216520466.1">
    <property type="nucleotide sequence ID" value="NZ_JAHLPM010000011.1"/>
</dbReference>
<keyword evidence="1" id="KW-0175">Coiled coil</keyword>
<name>A0ABS6E7Q2_9FIRM</name>
<keyword evidence="2" id="KW-1133">Transmembrane helix</keyword>
<feature type="transmembrane region" description="Helical" evidence="2">
    <location>
        <begin position="412"/>
        <end position="430"/>
    </location>
</feature>
<evidence type="ECO:0000256" key="1">
    <source>
        <dbReference type="SAM" id="Coils"/>
    </source>
</evidence>
<reference evidence="4 5" key="1">
    <citation type="submission" date="2021-06" db="EMBL/GenBank/DDBJ databases">
        <authorList>
            <person name="Sun Q."/>
            <person name="Li D."/>
        </authorList>
    </citation>
    <scope>NUCLEOTIDE SEQUENCE [LARGE SCALE GENOMIC DNA]</scope>
    <source>
        <strain evidence="4 5">MSJ-40</strain>
    </source>
</reference>
<keyword evidence="5" id="KW-1185">Reference proteome</keyword>
<dbReference type="Pfam" id="PF13476">
    <property type="entry name" value="AAA_23"/>
    <property type="match status" value="1"/>
</dbReference>
<sequence length="811" mass="94929">MILKELNLISFGKFENKVVNLEKGVNIIYGENESGKTTIHNFINGMFYGFLKPYVKRTIYLEEHSRYNPWNSNRYGGIITFDYEDKAYRIEREFTKDKELTKVLDEVTGEDITYRINNGENGKVLQPGIHFFGFNNTVFTNTISIKQLGTETEVTLANEVRDKIINVTTTLDDNISVDKAINDLNNELKEIGSEKANNKPYAMNLHNLEKLMNEKADILNYREKYEELLEESFKLNNLLDKEEIKLKELKGKLHKFETLEKIKIYNEAIELTNNINETERKLLDLKPYSNLSFDDFSEVIIIKNRLEPIDGGIDECNKEIENIDIRLTTMDRDKVYNEKLNNYEEIRVDYHNYEELEEEKNKLLYNKEENQLEFLKRDYESNKSKLKKIYMGLSIFCIFTLGFLFLGIINKYLSLLLIPAIVSITYFINCSKKVKDIIGKIRDEIYTMETKEIERNSKIKEVDILLENLFNKYKVHSKLEIKKLYETLQMEVYIENNNIKINKELKDKKKDLLQKKENLEMEKNKALVKLDNILKVNNSTSLEEFKKGLNKKNLYEDCKKDKDIKIQLLDKILGNYTIDDLRSQLSNVKQEFSYELDDIDKNKLETLINTSIENTSNLKIKIKGVEENLNFLSLKMNRLVEVDEEIQRAENIKLQYDNKKQSIELAIKTIETLSKDIHSQFAPAINRKVGETIKKISGGKYENVKINSKLGIGVENPITKEIMDIDSLSGGTIDQLYFSLRFGIISSMKGDSFPLILDDCFIQYDDNRLTNILKFLCEISRERQIILFTCHNREKEVLKKLDVKFNSIILC</sequence>
<protein>
    <submittedName>
        <fullName evidence="4">AAA family ATPase</fullName>
    </submittedName>
</protein>
<accession>A0ABS6E7Q2</accession>
<feature type="domain" description="Rad50/SbcC-type AAA" evidence="3">
    <location>
        <begin position="6"/>
        <end position="269"/>
    </location>
</feature>
<gene>
    <name evidence="4" type="ORF">KQI42_13030</name>
</gene>
<feature type="coiled-coil region" evidence="1">
    <location>
        <begin position="502"/>
        <end position="536"/>
    </location>
</feature>
<dbReference type="InterPro" id="IPR038729">
    <property type="entry name" value="Rad50/SbcC_AAA"/>
</dbReference>
<proteinExistence type="predicted"/>
<organism evidence="4 5">
    <name type="scientific">Tissierella simiarum</name>
    <dbReference type="NCBI Taxonomy" id="2841534"/>
    <lineage>
        <taxon>Bacteria</taxon>
        <taxon>Bacillati</taxon>
        <taxon>Bacillota</taxon>
        <taxon>Tissierellia</taxon>
        <taxon>Tissierellales</taxon>
        <taxon>Tissierellaceae</taxon>
        <taxon>Tissierella</taxon>
    </lineage>
</organism>
<evidence type="ECO:0000313" key="4">
    <source>
        <dbReference type="EMBL" id="MBU5438944.1"/>
    </source>
</evidence>
<feature type="transmembrane region" description="Helical" evidence="2">
    <location>
        <begin position="389"/>
        <end position="406"/>
    </location>
</feature>
<dbReference type="PANTHER" id="PTHR41259">
    <property type="entry name" value="DOUBLE-STRAND BREAK REPAIR RAD50 ATPASE, PUTATIVE-RELATED"/>
    <property type="match status" value="1"/>
</dbReference>
<evidence type="ECO:0000259" key="3">
    <source>
        <dbReference type="Pfam" id="PF13476"/>
    </source>
</evidence>
<feature type="coiled-coil region" evidence="1">
    <location>
        <begin position="353"/>
        <end position="385"/>
    </location>
</feature>
<dbReference type="EMBL" id="JAHLPM010000011">
    <property type="protein sequence ID" value="MBU5438944.1"/>
    <property type="molecule type" value="Genomic_DNA"/>
</dbReference>
<dbReference type="Proteomes" id="UP000749471">
    <property type="component" value="Unassembled WGS sequence"/>
</dbReference>
<dbReference type="PANTHER" id="PTHR41259:SF1">
    <property type="entry name" value="DOUBLE-STRAND BREAK REPAIR RAD50 ATPASE, PUTATIVE-RELATED"/>
    <property type="match status" value="1"/>
</dbReference>
<comment type="caution">
    <text evidence="4">The sequence shown here is derived from an EMBL/GenBank/DDBJ whole genome shotgun (WGS) entry which is preliminary data.</text>
</comment>
<keyword evidence="2" id="KW-0812">Transmembrane</keyword>
<feature type="coiled-coil region" evidence="1">
    <location>
        <begin position="208"/>
        <end position="281"/>
    </location>
</feature>
<evidence type="ECO:0000256" key="2">
    <source>
        <dbReference type="SAM" id="Phobius"/>
    </source>
</evidence>
<evidence type="ECO:0000313" key="5">
    <source>
        <dbReference type="Proteomes" id="UP000749471"/>
    </source>
</evidence>
<keyword evidence="2" id="KW-0472">Membrane</keyword>